<evidence type="ECO:0000313" key="11">
    <source>
        <dbReference type="EMBL" id="RFT43721.1"/>
    </source>
</evidence>
<dbReference type="NCBIfam" id="TIGR00552">
    <property type="entry name" value="nadE"/>
    <property type="match status" value="1"/>
</dbReference>
<feature type="binding site" evidence="7">
    <location>
        <position position="648"/>
    </location>
    <ligand>
        <name>deamido-NAD(+)</name>
        <dbReference type="ChEBI" id="CHEBI:58437"/>
        <note>ligand shared between two neighboring subunits</note>
    </ligand>
</feature>
<dbReference type="GO" id="GO:0005524">
    <property type="term" value="F:ATP binding"/>
    <property type="evidence" value="ECO:0007669"/>
    <property type="project" value="UniProtKB-UniRule"/>
</dbReference>
<dbReference type="FunFam" id="3.40.50.620:FF:000155">
    <property type="entry name" value="Glutamine-dependent NAD(+) synthetase"/>
    <property type="match status" value="1"/>
</dbReference>
<dbReference type="PANTHER" id="PTHR23090">
    <property type="entry name" value="NH 3 /GLUTAMINE-DEPENDENT NAD + SYNTHETASE"/>
    <property type="match status" value="1"/>
</dbReference>
<feature type="active site" description="Nucleophile; for glutaminase activity" evidence="7">
    <location>
        <position position="186"/>
    </location>
</feature>
<evidence type="ECO:0000256" key="7">
    <source>
        <dbReference type="HAMAP-Rule" id="MF_02090"/>
    </source>
</evidence>
<evidence type="ECO:0000256" key="6">
    <source>
        <dbReference type="ARBA" id="ARBA00023027"/>
    </source>
</evidence>
<dbReference type="CDD" id="cd07570">
    <property type="entry name" value="GAT_Gln-NAD-synth"/>
    <property type="match status" value="1"/>
</dbReference>
<proteinExistence type="inferred from homology"/>
<evidence type="ECO:0000256" key="3">
    <source>
        <dbReference type="ARBA" id="ARBA00022598"/>
    </source>
</evidence>
<evidence type="ECO:0000256" key="8">
    <source>
        <dbReference type="PIRNR" id="PIRNR006630"/>
    </source>
</evidence>
<evidence type="ECO:0000256" key="9">
    <source>
        <dbReference type="RuleBase" id="RU003811"/>
    </source>
</evidence>
<dbReference type="AlphaFoldDB" id="A0A3E2DEG1"/>
<dbReference type="GO" id="GO:0008795">
    <property type="term" value="F:NAD+ synthase activity"/>
    <property type="evidence" value="ECO:0007669"/>
    <property type="project" value="UniProtKB-UniRule"/>
</dbReference>
<dbReference type="PANTHER" id="PTHR23090:SF9">
    <property type="entry name" value="GLUTAMINE-DEPENDENT NAD(+) SYNTHETASE"/>
    <property type="match status" value="1"/>
</dbReference>
<dbReference type="RefSeq" id="WP_117189529.1">
    <property type="nucleotide sequence ID" value="NZ_NOWI01000007.1"/>
</dbReference>
<dbReference type="GO" id="GO:0005737">
    <property type="term" value="C:cytoplasm"/>
    <property type="evidence" value="ECO:0007669"/>
    <property type="project" value="InterPro"/>
</dbReference>
<accession>A0A3E2DEG1</accession>
<dbReference type="NCBIfam" id="NF002730">
    <property type="entry name" value="PRK02628.1"/>
    <property type="match status" value="1"/>
</dbReference>
<dbReference type="InterPro" id="IPR003694">
    <property type="entry name" value="NAD_synthase"/>
</dbReference>
<dbReference type="FunFam" id="1.10.10.1140:FF:000001">
    <property type="entry name" value="Glutamine-dependent NAD(+) synthetase"/>
    <property type="match status" value="1"/>
</dbReference>
<keyword evidence="3 7" id="KW-0436">Ligase</keyword>
<comment type="catalytic activity">
    <reaction evidence="7 8">
        <text>deamido-NAD(+) + L-glutamine + ATP + H2O = L-glutamate + AMP + diphosphate + NAD(+) + H(+)</text>
        <dbReference type="Rhea" id="RHEA:24384"/>
        <dbReference type="ChEBI" id="CHEBI:15377"/>
        <dbReference type="ChEBI" id="CHEBI:15378"/>
        <dbReference type="ChEBI" id="CHEBI:29985"/>
        <dbReference type="ChEBI" id="CHEBI:30616"/>
        <dbReference type="ChEBI" id="CHEBI:33019"/>
        <dbReference type="ChEBI" id="CHEBI:57540"/>
        <dbReference type="ChEBI" id="CHEBI:58359"/>
        <dbReference type="ChEBI" id="CHEBI:58437"/>
        <dbReference type="ChEBI" id="CHEBI:456215"/>
        <dbReference type="EC" id="6.3.5.1"/>
    </reaction>
</comment>
<dbReference type="InterPro" id="IPR041856">
    <property type="entry name" value="NAD+_synth_C"/>
</dbReference>
<dbReference type="InterPro" id="IPR014445">
    <property type="entry name" value="Gln-dep_NAD_synthase"/>
</dbReference>
<dbReference type="Gene3D" id="1.10.10.1140">
    <property type="entry name" value="Glutamine-dependent NAD+ synthetase, C-terminal domain"/>
    <property type="match status" value="1"/>
</dbReference>
<comment type="function">
    <text evidence="7">Catalyzes the ATP-dependent amidation of deamido-NAD to form NAD. Uses L-glutamine as a nitrogen source.</text>
</comment>
<feature type="binding site" evidence="7">
    <location>
        <position position="129"/>
    </location>
    <ligand>
        <name>L-glutamine</name>
        <dbReference type="ChEBI" id="CHEBI:58359"/>
    </ligand>
</feature>
<dbReference type="GO" id="GO:0009435">
    <property type="term" value="P:NAD+ biosynthetic process"/>
    <property type="evidence" value="ECO:0007669"/>
    <property type="project" value="UniProtKB-UniRule"/>
</dbReference>
<dbReference type="InterPro" id="IPR036526">
    <property type="entry name" value="C-N_Hydrolase_sf"/>
</dbReference>
<keyword evidence="4 7" id="KW-0547">Nucleotide-binding</keyword>
<evidence type="ECO:0000256" key="1">
    <source>
        <dbReference type="ARBA" id="ARBA00005188"/>
    </source>
</evidence>
<dbReference type="InterPro" id="IPR022310">
    <property type="entry name" value="NAD/GMP_synthase"/>
</dbReference>
<comment type="caution">
    <text evidence="11">The sequence shown here is derived from an EMBL/GenBank/DDBJ whole genome shotgun (WGS) entry which is preliminary data.</text>
</comment>
<feature type="binding site" evidence="7">
    <location>
        <begin position="503"/>
        <end position="506"/>
    </location>
    <ligand>
        <name>deamido-NAD(+)</name>
        <dbReference type="ChEBI" id="CHEBI:58437"/>
        <note>ligand shared between two neighboring subunits</note>
    </ligand>
</feature>
<feature type="binding site" evidence="7">
    <location>
        <position position="498"/>
    </location>
    <ligand>
        <name>deamido-NAD(+)</name>
        <dbReference type="ChEBI" id="CHEBI:58437"/>
        <note>ligand shared between two neighboring subunits</note>
    </ligand>
</feature>
<dbReference type="Proteomes" id="UP000259211">
    <property type="component" value="Unassembled WGS sequence"/>
</dbReference>
<comment type="similarity">
    <text evidence="2 7 8">In the C-terminal section; belongs to the NAD synthetase family.</text>
</comment>
<evidence type="ECO:0000256" key="4">
    <source>
        <dbReference type="ARBA" id="ARBA00022741"/>
    </source>
</evidence>
<dbReference type="GO" id="GO:0003952">
    <property type="term" value="F:NAD+ synthase (glutamine-hydrolyzing) activity"/>
    <property type="evidence" value="ECO:0007669"/>
    <property type="project" value="UniProtKB-UniRule"/>
</dbReference>
<dbReference type="PROSITE" id="PS50263">
    <property type="entry name" value="CN_HYDROLASE"/>
    <property type="match status" value="1"/>
</dbReference>
<keyword evidence="6 7" id="KW-0520">NAD</keyword>
<name>A0A3E2DEG1_9ACTN</name>
<reference evidence="11 12" key="1">
    <citation type="submission" date="2017-07" db="EMBL/GenBank/DDBJ databases">
        <authorList>
            <person name="Sun Z.S."/>
            <person name="Albrecht U."/>
            <person name="Echele G."/>
            <person name="Lee C.C."/>
        </authorList>
    </citation>
    <scope>NUCLEOTIDE SEQUENCE [LARGE SCALE GENOMIC DNA]</scope>
    <source>
        <strain evidence="11 12">P16-029</strain>
    </source>
</reference>
<organism evidence="11 12">
    <name type="scientific">Cutibacterium avidum</name>
    <dbReference type="NCBI Taxonomy" id="33010"/>
    <lineage>
        <taxon>Bacteria</taxon>
        <taxon>Bacillati</taxon>
        <taxon>Actinomycetota</taxon>
        <taxon>Actinomycetes</taxon>
        <taxon>Propionibacteriales</taxon>
        <taxon>Propionibacteriaceae</taxon>
        <taxon>Cutibacterium</taxon>
    </lineage>
</organism>
<feature type="binding site" evidence="7">
    <location>
        <position position="469"/>
    </location>
    <ligand>
        <name>deamido-NAD(+)</name>
        <dbReference type="ChEBI" id="CHEBI:58437"/>
        <note>ligand shared between two neighboring subunits</note>
    </ligand>
</feature>
<dbReference type="HAMAP" id="MF_02090">
    <property type="entry name" value="NadE_glutamine_dep"/>
    <property type="match status" value="1"/>
</dbReference>
<feature type="binding site" evidence="7">
    <location>
        <begin position="379"/>
        <end position="386"/>
    </location>
    <ligand>
        <name>ATP</name>
        <dbReference type="ChEBI" id="CHEBI:30616"/>
    </ligand>
</feature>
<dbReference type="EC" id="6.3.5.1" evidence="7 8"/>
<dbReference type="SUPFAM" id="SSF56317">
    <property type="entry name" value="Carbon-nitrogen hydrolase"/>
    <property type="match status" value="1"/>
</dbReference>
<dbReference type="SUPFAM" id="SSF52402">
    <property type="entry name" value="Adenine nucleotide alpha hydrolases-like"/>
    <property type="match status" value="1"/>
</dbReference>
<dbReference type="InterPro" id="IPR003010">
    <property type="entry name" value="C-N_Hydrolase"/>
</dbReference>
<gene>
    <name evidence="7" type="primary">nadE</name>
    <name evidence="11" type="ORF">CHT91_09090</name>
</gene>
<sequence>MKGNFHSAYDQGFARVAACTTTVHIGDPASNMAGILDTCRELNSRDVAIAVFPELCLTGYAIDDLLLQDVVLDAVIDAIETLRQASRDLFPVIVVGAPLQRGNRLYNCAVVVHRGQVLGVVPKNYLPNYREFYEKRHFAAGADTSGTIDLSGRQKSHVASTEVPFGPHQLFQASDLPDLTFHVEVCEDLWVPVSPSSQAALAGAVVEVNLSGSPITVGKSRQRHELCKVTSSRNLQAYVYAAAGPGESSTDLSWDGQAMIYENGTLLAETDRFSPEPGYCLADIDLDLLRQERMRQGSFDDNALAQSDARAHNEEWRTNTFTLDPTHDDIGLERPVDRFPFVPNKPDQLAQDCYEAYNIQVYGLRRRLESIGAPKVVIGVSGGLDSTHALLVAAKAMDQMGRPRTDILAFTMPGFATTDHTKNNALDLCQALGIPCEVLDIRPAATQMLRGMGHPAGDGADVYDVTFENVQAGLRYDYLFRIANQRGGIVLGTGDLSELALGWCTFGVGDQMSHYGVNTGVPKTLIQHLIRWCISSGQFNEATNIVLESVLGTEISPELVPARPGEKIQSTQAKIGPYELQDFTLYHLLRHGMRPSRIVFLSHHAWRDASVGSWPPGFHDEDRHSYDLSAIKDWTRLFLRRFVGNQFKRSTLPNGPKVVAGGSLSPRGDWRMPSDAVARAWMDDLETVPDEHS</sequence>
<feature type="domain" description="CN hydrolase" evidence="10">
    <location>
        <begin position="14"/>
        <end position="286"/>
    </location>
</feature>
<feature type="active site" description="Proton acceptor; for glutaminase activity" evidence="7">
    <location>
        <position position="54"/>
    </location>
</feature>
<dbReference type="UniPathway" id="UPA00253">
    <property type="reaction ID" value="UER00334"/>
</dbReference>
<dbReference type="Pfam" id="PF02540">
    <property type="entry name" value="NAD_synthase"/>
    <property type="match status" value="1"/>
</dbReference>
<dbReference type="InterPro" id="IPR014729">
    <property type="entry name" value="Rossmann-like_a/b/a_fold"/>
</dbReference>
<dbReference type="CDD" id="cd00553">
    <property type="entry name" value="NAD_synthase"/>
    <property type="match status" value="1"/>
</dbReference>
<evidence type="ECO:0000313" key="12">
    <source>
        <dbReference type="Proteomes" id="UP000259211"/>
    </source>
</evidence>
<keyword evidence="5 7" id="KW-0067">ATP-binding</keyword>
<evidence type="ECO:0000256" key="2">
    <source>
        <dbReference type="ARBA" id="ARBA00007145"/>
    </source>
</evidence>
<feature type="binding site" evidence="7">
    <location>
        <position position="219"/>
    </location>
    <ligand>
        <name>L-glutamine</name>
        <dbReference type="ChEBI" id="CHEBI:58359"/>
    </ligand>
</feature>
<dbReference type="GO" id="GO:0004359">
    <property type="term" value="F:glutaminase activity"/>
    <property type="evidence" value="ECO:0007669"/>
    <property type="project" value="InterPro"/>
</dbReference>
<comment type="pathway">
    <text evidence="1 7 8">Cofactor biosynthesis; NAD(+) biosynthesis; NAD(+) from deamido-NAD(+) (L-Gln route): step 1/1.</text>
</comment>
<feature type="binding site" evidence="7">
    <location>
        <position position="213"/>
    </location>
    <ligand>
        <name>L-glutamine</name>
        <dbReference type="ChEBI" id="CHEBI:58359"/>
    </ligand>
</feature>
<evidence type="ECO:0000259" key="10">
    <source>
        <dbReference type="PROSITE" id="PS50263"/>
    </source>
</evidence>
<protein>
    <recommendedName>
        <fullName evidence="7 8">Glutamine-dependent NAD(+) synthetase</fullName>
        <ecNumber evidence="7 8">6.3.5.1</ecNumber>
    </recommendedName>
    <alternativeName>
        <fullName evidence="7 8">NAD(+) synthase [glutamine-hydrolyzing]</fullName>
    </alternativeName>
</protein>
<dbReference type="PIRSF" id="PIRSF006630">
    <property type="entry name" value="NADS_GAT"/>
    <property type="match status" value="1"/>
</dbReference>
<dbReference type="Pfam" id="PF00795">
    <property type="entry name" value="CN_hydrolase"/>
    <property type="match status" value="1"/>
</dbReference>
<feature type="binding site" evidence="7">
    <location>
        <position position="493"/>
    </location>
    <ligand>
        <name>ATP</name>
        <dbReference type="ChEBI" id="CHEBI:30616"/>
    </ligand>
</feature>
<evidence type="ECO:0000256" key="5">
    <source>
        <dbReference type="ARBA" id="ARBA00022840"/>
    </source>
</evidence>
<feature type="active site" description="For glutaminase activity" evidence="7">
    <location>
        <position position="123"/>
    </location>
</feature>
<dbReference type="Gene3D" id="3.60.110.10">
    <property type="entry name" value="Carbon-nitrogen hydrolase"/>
    <property type="match status" value="1"/>
</dbReference>
<dbReference type="EMBL" id="NOWI01000007">
    <property type="protein sequence ID" value="RFT43721.1"/>
    <property type="molecule type" value="Genomic_DNA"/>
</dbReference>
<comment type="similarity">
    <text evidence="9">Belongs to the NAD synthetase family.</text>
</comment>
<dbReference type="Gene3D" id="3.40.50.620">
    <property type="entry name" value="HUPs"/>
    <property type="match status" value="1"/>
</dbReference>